<organism evidence="11 12">
    <name type="scientific">Candidatus Cryosericum odellii</name>
    <dbReference type="NCBI Taxonomy" id="2290917"/>
    <lineage>
        <taxon>Bacteria</taxon>
        <taxon>Pseudomonadati</taxon>
        <taxon>Caldisericota/Cryosericota group</taxon>
        <taxon>Candidatus Cryosericota</taxon>
        <taxon>Candidatus Cryosericia</taxon>
        <taxon>Candidatus Cryosericales</taxon>
        <taxon>Candidatus Cryosericaceae</taxon>
        <taxon>Candidatus Cryosericum</taxon>
    </lineage>
</organism>
<keyword evidence="5" id="KW-0479">Metal-binding</keyword>
<reference evidence="11 12" key="1">
    <citation type="submission" date="2018-09" db="EMBL/GenBank/DDBJ databases">
        <title>Discovery and Ecogenomic Context for Candidatus Cryosericales, a Global Caldiserica Order Active in Thawing Permafrost.</title>
        <authorList>
            <person name="Martinez M.A."/>
            <person name="Woodcroft B.J."/>
            <person name="Ignacio Espinoza J.C."/>
            <person name="Zayed A."/>
            <person name="Singleton C.M."/>
            <person name="Boyd J."/>
            <person name="Li Y.-F."/>
            <person name="Purvine S."/>
            <person name="Maughan H."/>
            <person name="Hodgkins S.B."/>
            <person name="Anderson D."/>
            <person name="Sederholm M."/>
            <person name="Temperton B."/>
            <person name="Saleska S.R."/>
            <person name="Tyson G.W."/>
            <person name="Rich V.I."/>
        </authorList>
    </citation>
    <scope>NUCLEOTIDE SEQUENCE [LARGE SCALE GENOMIC DNA]</scope>
    <source>
        <strain evidence="11 12">SMC6</strain>
    </source>
</reference>
<dbReference type="GO" id="GO:0016779">
    <property type="term" value="F:nucleotidyltransferase activity"/>
    <property type="evidence" value="ECO:0007669"/>
    <property type="project" value="UniProtKB-KW"/>
</dbReference>
<evidence type="ECO:0000313" key="11">
    <source>
        <dbReference type="EMBL" id="RIE07833.1"/>
    </source>
</evidence>
<dbReference type="AlphaFoldDB" id="A0A398CZ62"/>
<accession>A0A398CZ62</accession>
<dbReference type="InterPro" id="IPR052038">
    <property type="entry name" value="Type-VII_TA_antitoxin"/>
</dbReference>
<comment type="caution">
    <text evidence="11">The sequence shown here is derived from an EMBL/GenBank/DDBJ whole genome shotgun (WGS) entry which is preliminary data.</text>
</comment>
<keyword evidence="8" id="KW-0460">Magnesium</keyword>
<dbReference type="GO" id="GO:0046872">
    <property type="term" value="F:metal ion binding"/>
    <property type="evidence" value="ECO:0007669"/>
    <property type="project" value="UniProtKB-KW"/>
</dbReference>
<evidence type="ECO:0000256" key="1">
    <source>
        <dbReference type="ARBA" id="ARBA00001946"/>
    </source>
</evidence>
<keyword evidence="2" id="KW-1277">Toxin-antitoxin system</keyword>
<dbReference type="Proteomes" id="UP000266260">
    <property type="component" value="Unassembled WGS sequence"/>
</dbReference>
<keyword evidence="3 11" id="KW-0808">Transferase</keyword>
<protein>
    <submittedName>
        <fullName evidence="11">Nucleotidyltransferase</fullName>
    </submittedName>
</protein>
<name>A0A398CZ62_9BACT</name>
<dbReference type="PANTHER" id="PTHR33571:SF19">
    <property type="entry name" value="PROTEIN ADENYLYLTRANSFERASE MJ0128-RELATED"/>
    <property type="match status" value="1"/>
</dbReference>
<dbReference type="PANTHER" id="PTHR33571">
    <property type="entry name" value="SSL8005 PROTEIN"/>
    <property type="match status" value="1"/>
</dbReference>
<keyword evidence="4" id="KW-0548">Nucleotidyltransferase</keyword>
<dbReference type="GO" id="GO:0005524">
    <property type="term" value="F:ATP binding"/>
    <property type="evidence" value="ECO:0007669"/>
    <property type="project" value="UniProtKB-KW"/>
</dbReference>
<evidence type="ECO:0000256" key="5">
    <source>
        <dbReference type="ARBA" id="ARBA00022723"/>
    </source>
</evidence>
<dbReference type="Pfam" id="PF01909">
    <property type="entry name" value="NTP_transf_2"/>
    <property type="match status" value="1"/>
</dbReference>
<dbReference type="Gene3D" id="3.30.460.10">
    <property type="entry name" value="Beta Polymerase, domain 2"/>
    <property type="match status" value="1"/>
</dbReference>
<evidence type="ECO:0000256" key="6">
    <source>
        <dbReference type="ARBA" id="ARBA00022741"/>
    </source>
</evidence>
<dbReference type="CDD" id="cd05403">
    <property type="entry name" value="NT_KNTase_like"/>
    <property type="match status" value="1"/>
</dbReference>
<sequence>MKTLKEIKSILRDHREVLKKQYAVKTIALFGSYTRGEQTEDSDIDILVTFSRPIGLLFIDCADYLEEILGMKVDLLTPKMINKNSYLHKSIKRDLEYV</sequence>
<dbReference type="SUPFAM" id="SSF81301">
    <property type="entry name" value="Nucleotidyltransferase"/>
    <property type="match status" value="1"/>
</dbReference>
<proteinExistence type="inferred from homology"/>
<evidence type="ECO:0000256" key="9">
    <source>
        <dbReference type="ARBA" id="ARBA00038276"/>
    </source>
</evidence>
<keyword evidence="7" id="KW-0067">ATP-binding</keyword>
<dbReference type="EMBL" id="QXIT01000090">
    <property type="protein sequence ID" value="RIE07833.1"/>
    <property type="molecule type" value="Genomic_DNA"/>
</dbReference>
<evidence type="ECO:0000259" key="10">
    <source>
        <dbReference type="Pfam" id="PF01909"/>
    </source>
</evidence>
<comment type="similarity">
    <text evidence="9">Belongs to the MntA antitoxin family.</text>
</comment>
<keyword evidence="12" id="KW-1185">Reference proteome</keyword>
<evidence type="ECO:0000256" key="2">
    <source>
        <dbReference type="ARBA" id="ARBA00022649"/>
    </source>
</evidence>
<evidence type="ECO:0000256" key="3">
    <source>
        <dbReference type="ARBA" id="ARBA00022679"/>
    </source>
</evidence>
<dbReference type="InterPro" id="IPR002934">
    <property type="entry name" value="Polymerase_NTP_transf_dom"/>
</dbReference>
<evidence type="ECO:0000313" key="12">
    <source>
        <dbReference type="Proteomes" id="UP000266260"/>
    </source>
</evidence>
<evidence type="ECO:0000256" key="7">
    <source>
        <dbReference type="ARBA" id="ARBA00022840"/>
    </source>
</evidence>
<dbReference type="InterPro" id="IPR043519">
    <property type="entry name" value="NT_sf"/>
</dbReference>
<feature type="domain" description="Polymerase nucleotidyl transferase" evidence="10">
    <location>
        <begin position="12"/>
        <end position="95"/>
    </location>
</feature>
<keyword evidence="6" id="KW-0547">Nucleotide-binding</keyword>
<comment type="cofactor">
    <cofactor evidence="1">
        <name>Mg(2+)</name>
        <dbReference type="ChEBI" id="CHEBI:18420"/>
    </cofactor>
</comment>
<evidence type="ECO:0000256" key="4">
    <source>
        <dbReference type="ARBA" id="ARBA00022695"/>
    </source>
</evidence>
<gene>
    <name evidence="11" type="ORF">SMC6_05285</name>
</gene>
<evidence type="ECO:0000256" key="8">
    <source>
        <dbReference type="ARBA" id="ARBA00022842"/>
    </source>
</evidence>